<dbReference type="PANTHER" id="PTHR23271">
    <property type="entry name" value="HEPATOCELLULAR CARCINOMA-ASSOCIATED ANTIGEN 66"/>
    <property type="match status" value="1"/>
</dbReference>
<dbReference type="InterPro" id="IPR013949">
    <property type="entry name" value="Utp6"/>
</dbReference>
<organism evidence="8 9">
    <name type="scientific">Coemansia spiralis</name>
    <dbReference type="NCBI Taxonomy" id="417178"/>
    <lineage>
        <taxon>Eukaryota</taxon>
        <taxon>Fungi</taxon>
        <taxon>Fungi incertae sedis</taxon>
        <taxon>Zoopagomycota</taxon>
        <taxon>Kickxellomycotina</taxon>
        <taxon>Kickxellomycetes</taxon>
        <taxon>Kickxellales</taxon>
        <taxon>Kickxellaceae</taxon>
        <taxon>Coemansia</taxon>
    </lineage>
</organism>
<reference evidence="8" key="1">
    <citation type="submission" date="2022-07" db="EMBL/GenBank/DDBJ databases">
        <title>Phylogenomic reconstructions and comparative analyses of Kickxellomycotina fungi.</title>
        <authorList>
            <person name="Reynolds N.K."/>
            <person name="Stajich J.E."/>
            <person name="Barry K."/>
            <person name="Grigoriev I.V."/>
            <person name="Crous P."/>
            <person name="Smith M.E."/>
        </authorList>
    </citation>
    <scope>NUCLEOTIDE SEQUENCE</scope>
    <source>
        <strain evidence="8">NRRL 3115</strain>
    </source>
</reference>
<dbReference type="Gene3D" id="1.25.40.10">
    <property type="entry name" value="Tetratricopeptide repeat domain"/>
    <property type="match status" value="2"/>
</dbReference>
<comment type="similarity">
    <text evidence="2">Belongs to the UTP6 family.</text>
</comment>
<evidence type="ECO:0000256" key="4">
    <source>
        <dbReference type="ARBA" id="ARBA00022737"/>
    </source>
</evidence>
<evidence type="ECO:0000313" key="9">
    <source>
        <dbReference type="Proteomes" id="UP001151518"/>
    </source>
</evidence>
<feature type="domain" description="U3 small nucleolar RNA-associated protein 6 N-terminal" evidence="7">
    <location>
        <begin position="9"/>
        <end position="85"/>
    </location>
</feature>
<dbReference type="InterPro" id="IPR055347">
    <property type="entry name" value="UTP6_N"/>
</dbReference>
<gene>
    <name evidence="8" type="primary">UTP6</name>
    <name evidence="8" type="ORF">GGI25_005172</name>
</gene>
<dbReference type="GO" id="GO:0034388">
    <property type="term" value="C:Pwp2p-containing subcomplex of 90S preribosome"/>
    <property type="evidence" value="ECO:0007669"/>
    <property type="project" value="TreeGrafter"/>
</dbReference>
<dbReference type="SUPFAM" id="SSF48452">
    <property type="entry name" value="TPR-like"/>
    <property type="match status" value="2"/>
</dbReference>
<keyword evidence="4" id="KW-0677">Repeat</keyword>
<dbReference type="PANTHER" id="PTHR23271:SF1">
    <property type="entry name" value="U3 SMALL NUCLEOLAR RNA-ASSOCIATED PROTEIN 6 HOMOLOG"/>
    <property type="match status" value="1"/>
</dbReference>
<dbReference type="GO" id="GO:0000462">
    <property type="term" value="P:maturation of SSU-rRNA from tricistronic rRNA transcript (SSU-rRNA, 5.8S rRNA, LSU-rRNA)"/>
    <property type="evidence" value="ECO:0007669"/>
    <property type="project" value="InterPro"/>
</dbReference>
<feature type="compositionally biased region" description="Acidic residues" evidence="6">
    <location>
        <begin position="199"/>
        <end position="222"/>
    </location>
</feature>
<dbReference type="AlphaFoldDB" id="A0A9W8KWD2"/>
<dbReference type="SMART" id="SM00386">
    <property type="entry name" value="HAT"/>
    <property type="match status" value="5"/>
</dbReference>
<dbReference type="Pfam" id="PF08640">
    <property type="entry name" value="U3_assoc_6"/>
    <property type="match status" value="1"/>
</dbReference>
<name>A0A9W8KWD2_9FUNG</name>
<evidence type="ECO:0000259" key="7">
    <source>
        <dbReference type="Pfam" id="PF08640"/>
    </source>
</evidence>
<comment type="subcellular location">
    <subcellularLocation>
        <location evidence="1">Nucleus</location>
        <location evidence="1">Nucleolus</location>
    </subcellularLocation>
</comment>
<evidence type="ECO:0000256" key="3">
    <source>
        <dbReference type="ARBA" id="ARBA00022552"/>
    </source>
</evidence>
<protein>
    <submittedName>
        <fullName evidence="8">U3 snoRNP protein</fullName>
    </submittedName>
</protein>
<evidence type="ECO:0000313" key="8">
    <source>
        <dbReference type="EMBL" id="KAJ2672290.1"/>
    </source>
</evidence>
<feature type="region of interest" description="Disordered" evidence="6">
    <location>
        <begin position="193"/>
        <end position="222"/>
    </location>
</feature>
<proteinExistence type="inferred from homology"/>
<evidence type="ECO:0000256" key="2">
    <source>
        <dbReference type="ARBA" id="ARBA00010734"/>
    </source>
</evidence>
<dbReference type="Proteomes" id="UP001151518">
    <property type="component" value="Unassembled WGS sequence"/>
</dbReference>
<accession>A0A9W8KWD2</accession>
<sequence>MAEAVQYHLERMVGELEDLERHQVFTKSELRQLVKKRTSFEYTLKRRRAQPVDYLRYIRYELNVDRLRRLRDQRRTQPDHTTTRVVSIFERLLARHNKADLWTQYIGFLMQRNNKRLLSKAFARAIVAHPRVTRLWIMAARYQLEQMAGSAARRLLQRALRVNPEAKDVWLEYFKLELHLVEKIRMRRRVLGIDKDGGGENENEAEDGGEGDGSEDSIEVPELPEEAGSVFKQIEELVERRQLAIQPQSAAPALMATENNPALQGAIPRIVFEQAIKVHPTDLSFRIDFAAALRGYPSMQHNHTLVLDSIERDFADCPRAQGFLCTQHITNAVSSELADQLREAVQRFSRVLAQLNTPEMWLEYFEFLDRWHRVCEENAVDALVRYLETLKRRMAKECPLNEDLANAVAPLMDGEWLAQMIERFPTSAGLWRRLLSTTTDNGLFDRALAKCPKVEILAMYLDWLEQQHDGKDIEEKYVSVARSAQTAPLRALAQIRFAEWAHRQGRLCEVYRTVENATSEFLHKCTELIGDSVVLVELHERLCMSARQVDPWLRYLGFLIAGRRLEDAARVFWRASNCVDPESLPEFTGAYQKLLLSK</sequence>
<evidence type="ECO:0000256" key="5">
    <source>
        <dbReference type="ARBA" id="ARBA00023242"/>
    </source>
</evidence>
<dbReference type="OrthoDB" id="28112at2759"/>
<dbReference type="GO" id="GO:0030515">
    <property type="term" value="F:snoRNA binding"/>
    <property type="evidence" value="ECO:0007669"/>
    <property type="project" value="InterPro"/>
</dbReference>
<keyword evidence="5" id="KW-0539">Nucleus</keyword>
<evidence type="ECO:0000256" key="6">
    <source>
        <dbReference type="SAM" id="MobiDB-lite"/>
    </source>
</evidence>
<dbReference type="GO" id="GO:0032040">
    <property type="term" value="C:small-subunit processome"/>
    <property type="evidence" value="ECO:0007669"/>
    <property type="project" value="TreeGrafter"/>
</dbReference>
<dbReference type="EMBL" id="JANBTW010000085">
    <property type="protein sequence ID" value="KAJ2672290.1"/>
    <property type="molecule type" value="Genomic_DNA"/>
</dbReference>
<dbReference type="InterPro" id="IPR003107">
    <property type="entry name" value="HAT"/>
</dbReference>
<dbReference type="InterPro" id="IPR011990">
    <property type="entry name" value="TPR-like_helical_dom_sf"/>
</dbReference>
<comment type="caution">
    <text evidence="8">The sequence shown here is derived from an EMBL/GenBank/DDBJ whole genome shotgun (WGS) entry which is preliminary data.</text>
</comment>
<keyword evidence="3" id="KW-0698">rRNA processing</keyword>
<evidence type="ECO:0000256" key="1">
    <source>
        <dbReference type="ARBA" id="ARBA00004604"/>
    </source>
</evidence>